<accession>A0A267MKT4</accession>
<dbReference type="InterPro" id="IPR029044">
    <property type="entry name" value="Nucleotide-diphossugar_trans"/>
</dbReference>
<protein>
    <recommendedName>
        <fullName evidence="8">Glycosyltransferase 2-like domain-containing protein</fullName>
    </recommendedName>
</protein>
<evidence type="ECO:0000256" key="6">
    <source>
        <dbReference type="ARBA" id="ARBA00022989"/>
    </source>
</evidence>
<evidence type="ECO:0000256" key="7">
    <source>
        <dbReference type="ARBA" id="ARBA00023136"/>
    </source>
</evidence>
<evidence type="ECO:0000313" key="10">
    <source>
        <dbReference type="Proteomes" id="UP000216024"/>
    </source>
</evidence>
<keyword evidence="10" id="KW-1185">Reference proteome</keyword>
<dbReference type="Pfam" id="PF00535">
    <property type="entry name" value="Glycos_transf_2"/>
    <property type="match status" value="1"/>
</dbReference>
<evidence type="ECO:0000256" key="1">
    <source>
        <dbReference type="ARBA" id="ARBA00022475"/>
    </source>
</evidence>
<keyword evidence="6" id="KW-1133">Transmembrane helix</keyword>
<evidence type="ECO:0000256" key="5">
    <source>
        <dbReference type="ARBA" id="ARBA00022985"/>
    </source>
</evidence>
<dbReference type="AlphaFoldDB" id="A0A267MKT4"/>
<dbReference type="InterPro" id="IPR001173">
    <property type="entry name" value="Glyco_trans_2-like"/>
</dbReference>
<dbReference type="PANTHER" id="PTHR48090">
    <property type="entry name" value="UNDECAPRENYL-PHOSPHATE 4-DEOXY-4-FORMAMIDO-L-ARABINOSE TRANSFERASE-RELATED"/>
    <property type="match status" value="1"/>
</dbReference>
<evidence type="ECO:0000256" key="4">
    <source>
        <dbReference type="ARBA" id="ARBA00022692"/>
    </source>
</evidence>
<evidence type="ECO:0000259" key="8">
    <source>
        <dbReference type="Pfam" id="PF00535"/>
    </source>
</evidence>
<evidence type="ECO:0000256" key="3">
    <source>
        <dbReference type="ARBA" id="ARBA00022679"/>
    </source>
</evidence>
<keyword evidence="7" id="KW-0472">Membrane</keyword>
<dbReference type="Gene3D" id="3.90.550.10">
    <property type="entry name" value="Spore Coat Polysaccharide Biosynthesis Protein SpsA, Chain A"/>
    <property type="match status" value="1"/>
</dbReference>
<dbReference type="GO" id="GO:0005886">
    <property type="term" value="C:plasma membrane"/>
    <property type="evidence" value="ECO:0007669"/>
    <property type="project" value="TreeGrafter"/>
</dbReference>
<dbReference type="OrthoDB" id="9807778at2"/>
<dbReference type="InterPro" id="IPR050256">
    <property type="entry name" value="Glycosyltransferase_2"/>
</dbReference>
<dbReference type="Proteomes" id="UP000216024">
    <property type="component" value="Unassembled WGS sequence"/>
</dbReference>
<reference evidence="9 10" key="1">
    <citation type="submission" date="2017-06" db="EMBL/GenBank/DDBJ databases">
        <title>Draft genome sequence of anaerobic fermentative bacterium Anaeromicrobium sediminis DY2726D isolated from West Pacific Ocean sediments.</title>
        <authorList>
            <person name="Zeng X."/>
        </authorList>
    </citation>
    <scope>NUCLEOTIDE SEQUENCE [LARGE SCALE GENOMIC DNA]</scope>
    <source>
        <strain evidence="9 10">DY2726D</strain>
    </source>
</reference>
<dbReference type="PANTHER" id="PTHR48090:SF3">
    <property type="entry name" value="UNDECAPRENYL-PHOSPHATE 4-DEOXY-4-FORMAMIDO-L-ARABINOSE TRANSFERASE"/>
    <property type="match status" value="1"/>
</dbReference>
<dbReference type="GO" id="GO:0099621">
    <property type="term" value="F:undecaprenyl-phosphate 4-deoxy-4-formamido-L-arabinose transferase activity"/>
    <property type="evidence" value="ECO:0007669"/>
    <property type="project" value="TreeGrafter"/>
</dbReference>
<keyword evidence="3" id="KW-0808">Transferase</keyword>
<dbReference type="CDD" id="cd04187">
    <property type="entry name" value="DPM1_like_bac"/>
    <property type="match status" value="1"/>
</dbReference>
<comment type="caution">
    <text evidence="9">The sequence shown here is derived from an EMBL/GenBank/DDBJ whole genome shotgun (WGS) entry which is preliminary data.</text>
</comment>
<evidence type="ECO:0000313" key="9">
    <source>
        <dbReference type="EMBL" id="PAB60027.1"/>
    </source>
</evidence>
<organism evidence="9 10">
    <name type="scientific">Anaeromicrobium sediminis</name>
    <dbReference type="NCBI Taxonomy" id="1478221"/>
    <lineage>
        <taxon>Bacteria</taxon>
        <taxon>Bacillati</taxon>
        <taxon>Bacillota</taxon>
        <taxon>Clostridia</taxon>
        <taxon>Peptostreptococcales</taxon>
        <taxon>Thermotaleaceae</taxon>
        <taxon>Anaeromicrobium</taxon>
    </lineage>
</organism>
<evidence type="ECO:0000256" key="2">
    <source>
        <dbReference type="ARBA" id="ARBA00022676"/>
    </source>
</evidence>
<dbReference type="RefSeq" id="WP_095132197.1">
    <property type="nucleotide sequence ID" value="NZ_NIBG01000004.1"/>
</dbReference>
<proteinExistence type="predicted"/>
<keyword evidence="2" id="KW-0328">Glycosyltransferase</keyword>
<keyword evidence="1" id="KW-1003">Cell membrane</keyword>
<dbReference type="SUPFAM" id="SSF53448">
    <property type="entry name" value="Nucleotide-diphospho-sugar transferases"/>
    <property type="match status" value="1"/>
</dbReference>
<dbReference type="EMBL" id="NIBG01000004">
    <property type="protein sequence ID" value="PAB60027.1"/>
    <property type="molecule type" value="Genomic_DNA"/>
</dbReference>
<keyword evidence="5" id="KW-0448">Lipopolysaccharide biosynthesis</keyword>
<feature type="domain" description="Glycosyltransferase 2-like" evidence="8">
    <location>
        <begin position="4"/>
        <end position="161"/>
    </location>
</feature>
<gene>
    <name evidence="9" type="ORF">CCE28_06530</name>
</gene>
<name>A0A267MKT4_9FIRM</name>
<keyword evidence="4" id="KW-0812">Transmembrane</keyword>
<dbReference type="GO" id="GO:0009103">
    <property type="term" value="P:lipopolysaccharide biosynthetic process"/>
    <property type="evidence" value="ECO:0007669"/>
    <property type="project" value="UniProtKB-KW"/>
</dbReference>
<sequence>MLVSLVIPVYKSEKSLETLCTKIDYVFKNTNLEYEIIFVDDNSKDNSFNIIRSLSEKNPKIRGYTLKRNYGQQNAIFCGLQKAVGDYIVTMDDDLQHNPKHIPVLINKLIDGYDLAYGIFPHKEENLLRIIGAKMRDFIFNCIFPSKPKHIRVSSFRAFSKNLKEKIIDCPYSFIYISALMLNKNPKVCNVNFNYEKRLHGQSGYNLKKLIKIYLKLFIYYYPLSCLNLFREKGDQFEIQISQEKENNDTGSRKTSA</sequence>